<evidence type="ECO:0000313" key="3">
    <source>
        <dbReference type="EMBL" id="RRJ93887.1"/>
    </source>
</evidence>
<gene>
    <name evidence="3" type="ORF">EG849_03075</name>
</gene>
<proteinExistence type="predicted"/>
<name>A0A3P3WH80_9FLAO</name>
<accession>A0A3P3WH80</accession>
<dbReference type="EMBL" id="RQVR01000002">
    <property type="protein sequence ID" value="RRJ93887.1"/>
    <property type="molecule type" value="Genomic_DNA"/>
</dbReference>
<dbReference type="NCBIfam" id="TIGR04183">
    <property type="entry name" value="Por_Secre_tail"/>
    <property type="match status" value="1"/>
</dbReference>
<evidence type="ECO:0000256" key="1">
    <source>
        <dbReference type="ARBA" id="ARBA00022729"/>
    </source>
</evidence>
<dbReference type="Proteomes" id="UP000271937">
    <property type="component" value="Unassembled WGS sequence"/>
</dbReference>
<comment type="caution">
    <text evidence="3">The sequence shown here is derived from an EMBL/GenBank/DDBJ whole genome shotgun (WGS) entry which is preliminary data.</text>
</comment>
<sequence>MPAGNPSTGKAYSIKTFPEAGAASGTAGFQFNVSTAGYSNISITFDPRSSNTGSKWQQFEYSINGTAWVVLSNNNGALANDFANPVSLTLPATANNNANFKFRIVSIFAPSTSDYAPVGTSYGTGGAWRIDNFTVTGSTLSVKENAIAGLSIYPNPVTNGKFSITTDANAEKSVVIFDVLGKQVVKTIATETVNVSNLNAGVYIVKITEEGKTATRKLVIK</sequence>
<dbReference type="InterPro" id="IPR026444">
    <property type="entry name" value="Secre_tail"/>
</dbReference>
<keyword evidence="4" id="KW-1185">Reference proteome</keyword>
<keyword evidence="1" id="KW-0732">Signal</keyword>
<reference evidence="3 4" key="1">
    <citation type="submission" date="2018-11" db="EMBL/GenBank/DDBJ databases">
        <title>Flavobacterium sp. nov., YIM 102600 draft genome.</title>
        <authorList>
            <person name="Li G."/>
            <person name="Jiang Y."/>
        </authorList>
    </citation>
    <scope>NUCLEOTIDE SEQUENCE [LARGE SCALE GENOMIC DNA]</scope>
    <source>
        <strain evidence="3 4">YIM 102600</strain>
    </source>
</reference>
<dbReference type="Pfam" id="PF18962">
    <property type="entry name" value="Por_Secre_tail"/>
    <property type="match status" value="1"/>
</dbReference>
<protein>
    <submittedName>
        <fullName evidence="3">T9SS C-terminal target domain-containing protein</fullName>
    </submittedName>
</protein>
<dbReference type="AlphaFoldDB" id="A0A3P3WH80"/>
<dbReference type="OrthoDB" id="1056765at2"/>
<feature type="domain" description="Secretion system C-terminal sorting" evidence="2">
    <location>
        <begin position="152"/>
        <end position="220"/>
    </location>
</feature>
<evidence type="ECO:0000259" key="2">
    <source>
        <dbReference type="Pfam" id="PF18962"/>
    </source>
</evidence>
<evidence type="ECO:0000313" key="4">
    <source>
        <dbReference type="Proteomes" id="UP000271937"/>
    </source>
</evidence>
<organism evidence="3 4">
    <name type="scientific">Flavobacterium macacae</name>
    <dbReference type="NCBI Taxonomy" id="2488993"/>
    <lineage>
        <taxon>Bacteria</taxon>
        <taxon>Pseudomonadati</taxon>
        <taxon>Bacteroidota</taxon>
        <taxon>Flavobacteriia</taxon>
        <taxon>Flavobacteriales</taxon>
        <taxon>Flavobacteriaceae</taxon>
        <taxon>Flavobacterium</taxon>
    </lineage>
</organism>